<evidence type="ECO:0000256" key="1">
    <source>
        <dbReference type="ARBA" id="ARBA00006611"/>
    </source>
</evidence>
<name>A0A1H3GNX4_EUBBA</name>
<dbReference type="InterPro" id="IPR003593">
    <property type="entry name" value="AAA+_ATPase"/>
</dbReference>
<dbReference type="Gene3D" id="3.40.50.300">
    <property type="entry name" value="P-loop containing nucleotide triphosphate hydrolases"/>
    <property type="match status" value="1"/>
</dbReference>
<dbReference type="InterPro" id="IPR006321">
    <property type="entry name" value="PilT/PilU"/>
</dbReference>
<protein>
    <submittedName>
        <fullName evidence="3">Twitching motility protein PilT</fullName>
    </submittedName>
</protein>
<dbReference type="STRING" id="1528.SAMN04488579_11468"/>
<dbReference type="SUPFAM" id="SSF52540">
    <property type="entry name" value="P-loop containing nucleoside triphosphate hydrolases"/>
    <property type="match status" value="1"/>
</dbReference>
<sequence length="352" mass="38804">MDISQILNHATQNKASDIFIVAGLPLTYKVNGRMLQITQEKLLPQDTETLIRGIYRLAQNRDYEQFFATGDDDFSFSLVGISRFRASAYKQRGSAAAVVRIISFQLPDPQALGIPQAVIALTTMGKGLVLITGPAGSGKSTTLACMINHINETQHKHIITLEDPLEHLHSHKKSIVSQREISSDTVDYVTALRASLRQSPDVILLGELRDFDTMDIAMTAAETGHLILSTLHTLGAADTIDRVIDVFPPNQQNQIAVQLSMCLGAVVSQQLIPDVKGRLIPVFEIMTLNPGIRNMIRENKIHQIEGMLYSANQENMISMDNSLLDLVSQGRITKTVALDHATNPEMLEKKLG</sequence>
<organism evidence="3 4">
    <name type="scientific">Eubacterium barkeri</name>
    <name type="common">Clostridium barkeri</name>
    <dbReference type="NCBI Taxonomy" id="1528"/>
    <lineage>
        <taxon>Bacteria</taxon>
        <taxon>Bacillati</taxon>
        <taxon>Bacillota</taxon>
        <taxon>Clostridia</taxon>
        <taxon>Eubacteriales</taxon>
        <taxon>Eubacteriaceae</taxon>
        <taxon>Eubacterium</taxon>
    </lineage>
</organism>
<dbReference type="EMBL" id="FNOU01000014">
    <property type="protein sequence ID" value="SDY04817.1"/>
    <property type="molecule type" value="Genomic_DNA"/>
</dbReference>
<dbReference type="Proteomes" id="UP000199652">
    <property type="component" value="Unassembled WGS sequence"/>
</dbReference>
<feature type="domain" description="Bacterial type II secretion system protein E" evidence="2">
    <location>
        <begin position="196"/>
        <end position="210"/>
    </location>
</feature>
<proteinExistence type="inferred from homology"/>
<dbReference type="InterPro" id="IPR027417">
    <property type="entry name" value="P-loop_NTPase"/>
</dbReference>
<dbReference type="RefSeq" id="WP_090245729.1">
    <property type="nucleotide sequence ID" value="NZ_FNOU01000014.1"/>
</dbReference>
<keyword evidence="4" id="KW-1185">Reference proteome</keyword>
<gene>
    <name evidence="3" type="ORF">SAMN04488579_11468</name>
</gene>
<evidence type="ECO:0000313" key="4">
    <source>
        <dbReference type="Proteomes" id="UP000199652"/>
    </source>
</evidence>
<dbReference type="NCBIfam" id="TIGR01420">
    <property type="entry name" value="pilT_fam"/>
    <property type="match status" value="1"/>
</dbReference>
<reference evidence="4" key="1">
    <citation type="submission" date="2016-10" db="EMBL/GenBank/DDBJ databases">
        <authorList>
            <person name="Varghese N."/>
            <person name="Submissions S."/>
        </authorList>
    </citation>
    <scope>NUCLEOTIDE SEQUENCE [LARGE SCALE GENOMIC DNA]</scope>
    <source>
        <strain evidence="4">VPI 5359</strain>
    </source>
</reference>
<comment type="similarity">
    <text evidence="1">Belongs to the GSP E family.</text>
</comment>
<dbReference type="InterPro" id="IPR050921">
    <property type="entry name" value="T4SS_GSP_E_ATPase"/>
</dbReference>
<evidence type="ECO:0000259" key="2">
    <source>
        <dbReference type="PROSITE" id="PS00662"/>
    </source>
</evidence>
<dbReference type="AlphaFoldDB" id="A0A1H3GNX4"/>
<dbReference type="Pfam" id="PF00437">
    <property type="entry name" value="T2SSE"/>
    <property type="match status" value="1"/>
</dbReference>
<dbReference type="Gene3D" id="3.30.450.90">
    <property type="match status" value="1"/>
</dbReference>
<dbReference type="InterPro" id="IPR001482">
    <property type="entry name" value="T2SS/T4SS_dom"/>
</dbReference>
<dbReference type="GO" id="GO:0016887">
    <property type="term" value="F:ATP hydrolysis activity"/>
    <property type="evidence" value="ECO:0007669"/>
    <property type="project" value="InterPro"/>
</dbReference>
<dbReference type="PROSITE" id="PS00662">
    <property type="entry name" value="T2SP_E"/>
    <property type="match status" value="1"/>
</dbReference>
<evidence type="ECO:0000313" key="3">
    <source>
        <dbReference type="EMBL" id="SDY04817.1"/>
    </source>
</evidence>
<dbReference type="GO" id="GO:0005524">
    <property type="term" value="F:ATP binding"/>
    <property type="evidence" value="ECO:0007669"/>
    <property type="project" value="InterPro"/>
</dbReference>
<dbReference type="OrthoDB" id="9808272at2"/>
<accession>A0A1H3GNX4</accession>
<dbReference type="PANTHER" id="PTHR30486:SF16">
    <property type="entry name" value="TWITCHING MOTILITY PROTEIN PILT"/>
    <property type="match status" value="1"/>
</dbReference>
<dbReference type="CDD" id="cd01131">
    <property type="entry name" value="PilT"/>
    <property type="match status" value="1"/>
</dbReference>
<dbReference type="SMART" id="SM00382">
    <property type="entry name" value="AAA"/>
    <property type="match status" value="1"/>
</dbReference>
<dbReference type="PANTHER" id="PTHR30486">
    <property type="entry name" value="TWITCHING MOTILITY PROTEIN PILT"/>
    <property type="match status" value="1"/>
</dbReference>